<dbReference type="STRING" id="264462.Bd3548"/>
<dbReference type="InterPro" id="IPR042095">
    <property type="entry name" value="SUMF_sf"/>
</dbReference>
<dbReference type="KEGG" id="bba:Bd3548"/>
<evidence type="ECO:0008006" key="3">
    <source>
        <dbReference type="Google" id="ProtNLM"/>
    </source>
</evidence>
<proteinExistence type="predicted"/>
<reference evidence="1 2" key="1">
    <citation type="journal article" date="2004" name="Science">
        <title>A predator unmasked: life cycle of Bdellovibrio bacteriovorus from a genomic perspective.</title>
        <authorList>
            <person name="Rendulic S."/>
            <person name="Jagtap P."/>
            <person name="Rosinus A."/>
            <person name="Eppinger M."/>
            <person name="Baar C."/>
            <person name="Lanz C."/>
            <person name="Keller H."/>
            <person name="Lambert C."/>
            <person name="Evans K.J."/>
            <person name="Goesmann A."/>
            <person name="Meyer F."/>
            <person name="Sockett R.E."/>
            <person name="Schuster S.C."/>
        </authorList>
    </citation>
    <scope>NUCLEOTIDE SEQUENCE [LARGE SCALE GENOMIC DNA]</scope>
    <source>
        <strain evidence="2">ATCC 15356 / DSM 50701 / NCIMB 9529 / HD100</strain>
    </source>
</reference>
<dbReference type="EMBL" id="BX842655">
    <property type="protein sequence ID" value="CAE78339.1"/>
    <property type="molecule type" value="Genomic_DNA"/>
</dbReference>
<dbReference type="Proteomes" id="UP000008080">
    <property type="component" value="Chromosome"/>
</dbReference>
<evidence type="ECO:0000313" key="1">
    <source>
        <dbReference type="EMBL" id="CAE78339.1"/>
    </source>
</evidence>
<dbReference type="Gene3D" id="3.90.1580.10">
    <property type="entry name" value="paralog of FGE (formylglycine-generating enzyme)"/>
    <property type="match status" value="1"/>
</dbReference>
<dbReference type="AlphaFoldDB" id="Q6MHJ3"/>
<evidence type="ECO:0000313" key="2">
    <source>
        <dbReference type="Proteomes" id="UP000008080"/>
    </source>
</evidence>
<dbReference type="SUPFAM" id="SSF56436">
    <property type="entry name" value="C-type lectin-like"/>
    <property type="match status" value="1"/>
</dbReference>
<dbReference type="InterPro" id="IPR016187">
    <property type="entry name" value="CTDL_fold"/>
</dbReference>
<gene>
    <name evidence="1" type="ordered locus">Bd3548</name>
</gene>
<protein>
    <recommendedName>
        <fullName evidence="3">Sulfatase-modifying factor enzyme domain-containing protein</fullName>
    </recommendedName>
</protein>
<dbReference type="eggNOG" id="COG1262">
    <property type="taxonomic scope" value="Bacteria"/>
</dbReference>
<accession>Q6MHJ3</accession>
<keyword evidence="2" id="KW-1185">Reference proteome</keyword>
<dbReference type="HOGENOM" id="CLU_873363_0_0_7"/>
<organism evidence="1 2">
    <name type="scientific">Bdellovibrio bacteriovorus (strain ATCC 15356 / DSM 50701 / NCIMB 9529 / HD100)</name>
    <dbReference type="NCBI Taxonomy" id="264462"/>
    <lineage>
        <taxon>Bacteria</taxon>
        <taxon>Pseudomonadati</taxon>
        <taxon>Bdellovibrionota</taxon>
        <taxon>Bdellovibrionia</taxon>
        <taxon>Bdellovibrionales</taxon>
        <taxon>Pseudobdellovibrionaceae</taxon>
        <taxon>Bdellovibrio</taxon>
    </lineage>
</organism>
<sequence>MMESEESTMTGSKFAIPVLCLISLLLSACTLDLKKEDGSTDEEAIIEETLYSCPENYVYVPSPAGSPPPGFCVAKYEMKDVGSVATSQAGGAPWGAIDRDDAAAACQALGADFDLISNAQWNQVARNLGSVSTNWNSGAVTSGALNRGHFNDDFGYLLAAGGDDHPCYGLDLDQDSNPDSLASLDAVCSPTLWHENRRTHQLSTGKVLWDFAGNAWEWTKDDYAGGAAASNVYISELITLADSFTTLFAPAASVLCADPNLNDFCGMGFAWINGPGGAVARGGSLYNGTQTGIFSIDLDNSASYTANHLGFRCVSAATPILPSASN</sequence>
<name>Q6MHJ3_BDEBA</name>